<gene>
    <name evidence="1" type="ORF">DM484_15095</name>
</gene>
<reference evidence="1 2" key="1">
    <citation type="journal article" date="2018" name="Aquat. Microb. Ecol.">
        <title>Gammaproteobacterial methanotrophs dominate.</title>
        <authorList>
            <person name="Rissanen A.J."/>
            <person name="Saarenheimo J."/>
            <person name="Tiirola M."/>
            <person name="Peura S."/>
            <person name="Aalto S.L."/>
            <person name="Karvinen A."/>
            <person name="Nykanen H."/>
        </authorList>
    </citation>
    <scope>NUCLEOTIDE SEQUENCE [LARGE SCALE GENOMIC DNA]</scope>
    <source>
        <strain evidence="1">AMbin10</strain>
    </source>
</reference>
<dbReference type="Proteomes" id="UP000249396">
    <property type="component" value="Unassembled WGS sequence"/>
</dbReference>
<proteinExistence type="predicted"/>
<evidence type="ECO:0000313" key="1">
    <source>
        <dbReference type="EMBL" id="PZN77309.1"/>
    </source>
</evidence>
<dbReference type="AlphaFoldDB" id="A0A2W4R4Z0"/>
<sequence length="304" mass="33770">MSQALSTALAKLLDTESATLPASSFTAAQRRALDELARRTAAVRVKTEGSGSVYQALNVDLLRVHLKTLRPKAQHEIDPDIPKRAANIAHGRNTKSRSHGHGLHYLLVKAIGEGVCWENGQDAAKPIFDLSAATTIAEAGVLALRVEDAWQSAQPMWLVENQALFDRMDWMPKGSQGTLAYYAGQLPSLLLQWLAFRRRVPEVILFADYDGVGLLNYARLREACAVPCSFWLMPGWRDLLARYGSNEIWRNTQAEFQTAISRLDALGFEDGLRDLCKALNQHGLALEHEAVWLAEPDKPMEKAK</sequence>
<name>A0A2W4R4Z0_9GAMM</name>
<dbReference type="EMBL" id="QJPH01000339">
    <property type="protein sequence ID" value="PZN77309.1"/>
    <property type="molecule type" value="Genomic_DNA"/>
</dbReference>
<protein>
    <recommendedName>
        <fullName evidence="3">Wadjet protein JetD C-terminal domain-containing protein</fullName>
    </recommendedName>
</protein>
<evidence type="ECO:0000313" key="2">
    <source>
        <dbReference type="Proteomes" id="UP000249396"/>
    </source>
</evidence>
<comment type="caution">
    <text evidence="1">The sequence shown here is derived from an EMBL/GenBank/DDBJ whole genome shotgun (WGS) entry which is preliminary data.</text>
</comment>
<evidence type="ECO:0008006" key="3">
    <source>
        <dbReference type="Google" id="ProtNLM"/>
    </source>
</evidence>
<organism evidence="1 2">
    <name type="scientific">Candidatus Methylumidiphilus alinenensis</name>
    <dbReference type="NCBI Taxonomy" id="2202197"/>
    <lineage>
        <taxon>Bacteria</taxon>
        <taxon>Pseudomonadati</taxon>
        <taxon>Pseudomonadota</taxon>
        <taxon>Gammaproteobacteria</taxon>
        <taxon>Methylococcales</taxon>
        <taxon>Candidatus Methylumidiphilus</taxon>
    </lineage>
</organism>
<accession>A0A2W4R4Z0</accession>